<organism evidence="3 4">
    <name type="scientific">Hydrobacter penzbergensis</name>
    <dbReference type="NCBI Taxonomy" id="1235997"/>
    <lineage>
        <taxon>Bacteria</taxon>
        <taxon>Pseudomonadati</taxon>
        <taxon>Bacteroidota</taxon>
        <taxon>Chitinophagia</taxon>
        <taxon>Chitinophagales</taxon>
        <taxon>Chitinophagaceae</taxon>
        <taxon>Hydrobacter</taxon>
    </lineage>
</organism>
<comment type="caution">
    <text evidence="3">The sequence shown here is derived from an EMBL/GenBank/DDBJ whole genome shotgun (WGS) entry which is preliminary data.</text>
</comment>
<dbReference type="InterPro" id="IPR052173">
    <property type="entry name" value="Beta-lactam_resp_regulator"/>
</dbReference>
<evidence type="ECO:0000313" key="4">
    <source>
        <dbReference type="Proteomes" id="UP000198711"/>
    </source>
</evidence>
<proteinExistence type="predicted"/>
<dbReference type="Proteomes" id="UP000198711">
    <property type="component" value="Unassembled WGS sequence"/>
</dbReference>
<reference evidence="3 4" key="1">
    <citation type="submission" date="2016-10" db="EMBL/GenBank/DDBJ databases">
        <authorList>
            <person name="Varghese N."/>
            <person name="Submissions S."/>
        </authorList>
    </citation>
    <scope>NUCLEOTIDE SEQUENCE [LARGE SCALE GENOMIC DNA]</scope>
    <source>
        <strain evidence="3 4">DSM 25353</strain>
    </source>
</reference>
<accession>A0A8X8LEE3</accession>
<keyword evidence="1" id="KW-1133">Transmembrane helix</keyword>
<evidence type="ECO:0000313" key="3">
    <source>
        <dbReference type="EMBL" id="SDX21473.1"/>
    </source>
</evidence>
<keyword evidence="1" id="KW-0472">Membrane</keyword>
<dbReference type="PANTHER" id="PTHR34978:SF3">
    <property type="entry name" value="SLR0241 PROTEIN"/>
    <property type="match status" value="1"/>
</dbReference>
<feature type="transmembrane region" description="Helical" evidence="1">
    <location>
        <begin position="7"/>
        <end position="25"/>
    </location>
</feature>
<keyword evidence="1" id="KW-0812">Transmembrane</keyword>
<feature type="transmembrane region" description="Helical" evidence="1">
    <location>
        <begin position="37"/>
        <end position="54"/>
    </location>
</feature>
<dbReference type="CDD" id="cd07341">
    <property type="entry name" value="M56_BlaR1_MecR1_like"/>
    <property type="match status" value="1"/>
</dbReference>
<feature type="transmembrane region" description="Helical" evidence="1">
    <location>
        <begin position="266"/>
        <end position="288"/>
    </location>
</feature>
<name>A0A8X8LEE3_9BACT</name>
<protein>
    <submittedName>
        <fullName evidence="3">Signal transducer regulating beta-lactamase production, contains metallopeptidase domain</fullName>
    </submittedName>
</protein>
<sequence>MSQLFDYLIKASLCLGVVYLFYYWLLRPLTYYAWNRYFLLLATSLAFIIPLLPVDALMSEQPSAAVTFIRQFSLEKDQAAIAATSAAPERMALWQVILPVFLVGSLVMLVRMLIQLISLKKLRCSAPLLHEGQYAFYQLPNEQSPFSFGNHVYLNRHLYNEEEFEKIIRHELVHVQQKHTIDVLLMEWICIINWFNPFAWLIRQAAKQNLEFIADEQVLQEGHNRKGYQYLLLKVARENHGFQLASPFLFPSLKKRIEMMNRDRTAGIHLLKFAVVLPLIVMLAVAFGQTSGKHSIKKADGEQYNLSSLTYRINDARVEAIVKEDQRNCLLKPGAALSLGLMSKEKDRLKTLLEQHGYANLPGNAIRFTIDTTLSPQRFAVEIAIHIANAGMQQVRLAQGNGYDQKAKDQTLIKQEKIISKVH</sequence>
<dbReference type="InterPro" id="IPR008756">
    <property type="entry name" value="Peptidase_M56"/>
</dbReference>
<dbReference type="AlphaFoldDB" id="A0A8X8LEE3"/>
<evidence type="ECO:0000259" key="2">
    <source>
        <dbReference type="Pfam" id="PF05569"/>
    </source>
</evidence>
<dbReference type="Pfam" id="PF05569">
    <property type="entry name" value="Peptidase_M56"/>
    <property type="match status" value="1"/>
</dbReference>
<gene>
    <name evidence="3" type="ORF">SAMN05444410_11115</name>
</gene>
<evidence type="ECO:0000256" key="1">
    <source>
        <dbReference type="SAM" id="Phobius"/>
    </source>
</evidence>
<dbReference type="RefSeq" id="WP_092724423.1">
    <property type="nucleotide sequence ID" value="NZ_FNNO01000011.1"/>
</dbReference>
<dbReference type="PANTHER" id="PTHR34978">
    <property type="entry name" value="POSSIBLE SENSOR-TRANSDUCER PROTEIN BLAR"/>
    <property type="match status" value="1"/>
</dbReference>
<dbReference type="EMBL" id="FNNO01000011">
    <property type="protein sequence ID" value="SDX21473.1"/>
    <property type="molecule type" value="Genomic_DNA"/>
</dbReference>
<keyword evidence="4" id="KW-1185">Reference proteome</keyword>
<feature type="domain" description="Peptidase M56" evidence="2">
    <location>
        <begin position="15"/>
        <end position="259"/>
    </location>
</feature>
<feature type="transmembrane region" description="Helical" evidence="1">
    <location>
        <begin position="92"/>
        <end position="114"/>
    </location>
</feature>